<organism evidence="3 4">
    <name type="scientific">Gryllotalpicola reticulitermitis</name>
    <dbReference type="NCBI Taxonomy" id="1184153"/>
    <lineage>
        <taxon>Bacteria</taxon>
        <taxon>Bacillati</taxon>
        <taxon>Actinomycetota</taxon>
        <taxon>Actinomycetes</taxon>
        <taxon>Micrococcales</taxon>
        <taxon>Microbacteriaceae</taxon>
        <taxon>Gryllotalpicola</taxon>
    </lineage>
</organism>
<proteinExistence type="predicted"/>
<protein>
    <submittedName>
        <fullName evidence="3">Phosphotransferase</fullName>
    </submittedName>
</protein>
<sequence>MARTPLTLAALSTAAVSGLDVIRTREHTTGQHGDYDAAVLSARDGRELIVRVPRTQAAETEQAADLIALAALSSGVRSRLPFDVPMVEGQAPFEGTRAVVYDFLAGAPLELGRVYGDVAVAAGNAVAAIHSLPTGFVLDAGLPQQSAEEAQRAIMAIVDRAQATGSLPAALRNRWYTAATDQSLWRFAPTVINGALSSDSLLVDGPSVRAIIGWSALSIGDPARDLAWVMGAQPDAAEAVFAAYGAARQAPADPRLQQRALLHAELDLARWLLHGHDLHDQAIIADAEAMLDQLVERVHQGGVDRLDQATGQVLDAAQVEQLLAQTPGGAPAGDHSAGLAPVEDENVDDQRSASSDDE</sequence>
<evidence type="ECO:0000256" key="1">
    <source>
        <dbReference type="SAM" id="MobiDB-lite"/>
    </source>
</evidence>
<dbReference type="InterPro" id="IPR011009">
    <property type="entry name" value="Kinase-like_dom_sf"/>
</dbReference>
<evidence type="ECO:0000313" key="4">
    <source>
        <dbReference type="Proteomes" id="UP001595900"/>
    </source>
</evidence>
<dbReference type="InterPro" id="IPR002575">
    <property type="entry name" value="Aminoglycoside_PTrfase"/>
</dbReference>
<dbReference type="SUPFAM" id="SSF56112">
    <property type="entry name" value="Protein kinase-like (PK-like)"/>
    <property type="match status" value="1"/>
</dbReference>
<gene>
    <name evidence="3" type="ORF">ACFOYW_00670</name>
</gene>
<feature type="region of interest" description="Disordered" evidence="1">
    <location>
        <begin position="325"/>
        <end position="358"/>
    </location>
</feature>
<dbReference type="Gene3D" id="3.90.1200.10">
    <property type="match status" value="1"/>
</dbReference>
<dbReference type="Pfam" id="PF01636">
    <property type="entry name" value="APH"/>
    <property type="match status" value="1"/>
</dbReference>
<dbReference type="EMBL" id="JBHSCN010000002">
    <property type="protein sequence ID" value="MFC4241868.1"/>
    <property type="molecule type" value="Genomic_DNA"/>
</dbReference>
<accession>A0ABV8Q3H6</accession>
<evidence type="ECO:0000313" key="3">
    <source>
        <dbReference type="EMBL" id="MFC4241868.1"/>
    </source>
</evidence>
<dbReference type="Proteomes" id="UP001595900">
    <property type="component" value="Unassembled WGS sequence"/>
</dbReference>
<evidence type="ECO:0000259" key="2">
    <source>
        <dbReference type="Pfam" id="PF01636"/>
    </source>
</evidence>
<keyword evidence="4" id="KW-1185">Reference proteome</keyword>
<name>A0ABV8Q3H6_9MICO</name>
<comment type="caution">
    <text evidence="3">The sequence shown here is derived from an EMBL/GenBank/DDBJ whole genome shotgun (WGS) entry which is preliminary data.</text>
</comment>
<feature type="domain" description="Aminoglycoside phosphotransferase" evidence="2">
    <location>
        <begin position="43"/>
        <end position="249"/>
    </location>
</feature>
<reference evidence="4" key="1">
    <citation type="journal article" date="2019" name="Int. J. Syst. Evol. Microbiol.">
        <title>The Global Catalogue of Microorganisms (GCM) 10K type strain sequencing project: providing services to taxonomists for standard genome sequencing and annotation.</title>
        <authorList>
            <consortium name="The Broad Institute Genomics Platform"/>
            <consortium name="The Broad Institute Genome Sequencing Center for Infectious Disease"/>
            <person name="Wu L."/>
            <person name="Ma J."/>
        </authorList>
    </citation>
    <scope>NUCLEOTIDE SEQUENCE [LARGE SCALE GENOMIC DNA]</scope>
    <source>
        <strain evidence="4">CGMCC 1.10363</strain>
    </source>
</reference>
<dbReference type="RefSeq" id="WP_390226626.1">
    <property type="nucleotide sequence ID" value="NZ_JBHSCN010000002.1"/>
</dbReference>